<accession>A0A174H7E5</accession>
<dbReference type="STRING" id="47678.ERS852494_00534"/>
<dbReference type="InterPro" id="IPR013320">
    <property type="entry name" value="ConA-like_dom_sf"/>
</dbReference>
<keyword evidence="1" id="KW-0732">Signal</keyword>
<name>A0A174H7E5_9BACE</name>
<gene>
    <name evidence="3" type="ORF">ERS852494_00534</name>
    <name evidence="4" type="ORF">Q4469_19850</name>
</gene>
<dbReference type="Proteomes" id="UP001170023">
    <property type="component" value="Unassembled WGS sequence"/>
</dbReference>
<feature type="signal peptide" evidence="1">
    <location>
        <begin position="1"/>
        <end position="19"/>
    </location>
</feature>
<protein>
    <submittedName>
        <fullName evidence="4">DUF1735 and LamG domain-containing protein</fullName>
    </submittedName>
    <submittedName>
        <fullName evidence="3">Putative lipoprotein</fullName>
    </submittedName>
</protein>
<reference evidence="4" key="2">
    <citation type="submission" date="2023-07" db="EMBL/GenBank/DDBJ databases">
        <title>Whole Genome Sequencing of Colonoscopy isolates.</title>
        <authorList>
            <person name="Surve S.V."/>
            <person name="Valls R.A."/>
            <person name="Barrak K.E."/>
            <person name="Gardner T.B."/>
            <person name="O'Toole G.A."/>
        </authorList>
    </citation>
    <scope>NUCLEOTIDE SEQUENCE</scope>
    <source>
        <strain evidence="4">GP0119</strain>
    </source>
</reference>
<feature type="chain" id="PRO_5042683148" evidence="1">
    <location>
        <begin position="20"/>
        <end position="399"/>
    </location>
</feature>
<dbReference type="InterPro" id="IPR013728">
    <property type="entry name" value="BT_3987-like_N"/>
</dbReference>
<dbReference type="Pfam" id="PF13385">
    <property type="entry name" value="Laminin_G_3"/>
    <property type="match status" value="1"/>
</dbReference>
<dbReference type="Gene3D" id="2.60.40.1740">
    <property type="entry name" value="hypothetical protein (bacova_03559)"/>
    <property type="match status" value="1"/>
</dbReference>
<dbReference type="GO" id="GO:0004553">
    <property type="term" value="F:hydrolase activity, hydrolyzing O-glycosyl compounds"/>
    <property type="evidence" value="ECO:0007669"/>
    <property type="project" value="UniProtKB-ARBA"/>
</dbReference>
<organism evidence="3 5">
    <name type="scientific">Bacteroides caccae</name>
    <dbReference type="NCBI Taxonomy" id="47678"/>
    <lineage>
        <taxon>Bacteria</taxon>
        <taxon>Pseudomonadati</taxon>
        <taxon>Bacteroidota</taxon>
        <taxon>Bacteroidia</taxon>
        <taxon>Bacteroidales</taxon>
        <taxon>Bacteroidaceae</taxon>
        <taxon>Bacteroides</taxon>
    </lineage>
</organism>
<dbReference type="GO" id="GO:0005975">
    <property type="term" value="P:carbohydrate metabolic process"/>
    <property type="evidence" value="ECO:0007669"/>
    <property type="project" value="UniProtKB-ARBA"/>
</dbReference>
<dbReference type="PROSITE" id="PS51257">
    <property type="entry name" value="PROKAR_LIPOPROTEIN"/>
    <property type="match status" value="1"/>
</dbReference>
<sequence length="399" mass="44859">MKKHIALLFLSLGFFTACDMVSGEGEGADNAVYMGNTNSSGVISMVVSNDKGGSSVITPRLANITDQPVEITVEVDKQLLEEYNTQAGLTLEPMAIEDFVFITKDKKETHGKAVVTIEPGQYNASVEIKIPQIDETKYPYSKRFAIPVSITSSSKYKILSSPDFTIIRLSRELVTSVGQFSRAGSIALVPNAELRKPMDNWTMQVSMLYPRMTNSNQTVMSIQSGTGDFYTRITNDKGIQIKNGRDGDDTWTNKPLSNGKWLNISLVHRNASSISVYVNGELQKTFETSPIYFSDMKKCCLFIGNTQYTNVYIREARMWNRALTDGEIIDKEYLPQDPTDPNLIMYMPFNTVENNEMKELTGNWEISDFRTLGIWDEDPPKISYVENVQFPAEDLIIVE</sequence>
<dbReference type="AlphaFoldDB" id="A0A174H7E5"/>
<dbReference type="GeneID" id="75112535"/>
<reference evidence="3 5" key="1">
    <citation type="submission" date="2015-09" db="EMBL/GenBank/DDBJ databases">
        <authorList>
            <consortium name="Pathogen Informatics"/>
        </authorList>
    </citation>
    <scope>NUCLEOTIDE SEQUENCE [LARGE SCALE GENOMIC DNA]</scope>
    <source>
        <strain evidence="3 5">2789STDY5834880</strain>
    </source>
</reference>
<feature type="domain" description="BT-3987-like N-terminal" evidence="2">
    <location>
        <begin position="29"/>
        <end position="156"/>
    </location>
</feature>
<dbReference type="RefSeq" id="WP_005682272.1">
    <property type="nucleotide sequence ID" value="NZ_CABMOQ010000018.1"/>
</dbReference>
<dbReference type="Proteomes" id="UP000095657">
    <property type="component" value="Unassembled WGS sequence"/>
</dbReference>
<evidence type="ECO:0000256" key="1">
    <source>
        <dbReference type="SAM" id="SignalP"/>
    </source>
</evidence>
<evidence type="ECO:0000313" key="5">
    <source>
        <dbReference type="Proteomes" id="UP000095657"/>
    </source>
</evidence>
<dbReference type="EMBL" id="CZAI01000001">
    <property type="protein sequence ID" value="CUO69266.1"/>
    <property type="molecule type" value="Genomic_DNA"/>
</dbReference>
<dbReference type="Pfam" id="PF08522">
    <property type="entry name" value="BT_3987-like_N"/>
    <property type="match status" value="1"/>
</dbReference>
<dbReference type="SUPFAM" id="SSF49899">
    <property type="entry name" value="Concanavalin A-like lectins/glucanases"/>
    <property type="match status" value="1"/>
</dbReference>
<dbReference type="EMBL" id="JAUONL010000024">
    <property type="protein sequence ID" value="MDO6359900.1"/>
    <property type="molecule type" value="Genomic_DNA"/>
</dbReference>
<dbReference type="Gene3D" id="2.60.120.200">
    <property type="match status" value="1"/>
</dbReference>
<evidence type="ECO:0000259" key="2">
    <source>
        <dbReference type="Pfam" id="PF08522"/>
    </source>
</evidence>
<proteinExistence type="predicted"/>
<evidence type="ECO:0000313" key="3">
    <source>
        <dbReference type="EMBL" id="CUO69266.1"/>
    </source>
</evidence>
<evidence type="ECO:0000313" key="4">
    <source>
        <dbReference type="EMBL" id="MDO6359900.1"/>
    </source>
</evidence>
<keyword evidence="3" id="KW-0449">Lipoprotein</keyword>